<name>A0A975PAS9_9RHOB</name>
<dbReference type="EMBL" id="CP076364">
    <property type="protein sequence ID" value="QWK92804.1"/>
    <property type="molecule type" value="Genomic_DNA"/>
</dbReference>
<dbReference type="Gene3D" id="3.30.70.3580">
    <property type="entry name" value="Antirestriction protein"/>
    <property type="match status" value="1"/>
</dbReference>
<protein>
    <submittedName>
        <fullName evidence="2">Antirestriction protein</fullName>
    </submittedName>
</protein>
<reference evidence="2" key="1">
    <citation type="submission" date="2021-06" db="EMBL/GenBank/DDBJ databases">
        <authorList>
            <person name="Lee C.-S."/>
            <person name="Jin L."/>
        </authorList>
    </citation>
    <scope>NUCLEOTIDE SEQUENCE</scope>
    <source>
        <strain evidence="2">Con5</strain>
        <plasmid evidence="2">p3</plasmid>
    </source>
</reference>
<organism evidence="2 3">
    <name type="scientific">Gemmobacter fulvus</name>
    <dbReference type="NCBI Taxonomy" id="2840474"/>
    <lineage>
        <taxon>Bacteria</taxon>
        <taxon>Pseudomonadati</taxon>
        <taxon>Pseudomonadota</taxon>
        <taxon>Alphaproteobacteria</taxon>
        <taxon>Rhodobacterales</taxon>
        <taxon>Paracoccaceae</taxon>
        <taxon>Gemmobacter</taxon>
    </lineage>
</organism>
<dbReference type="KEGG" id="gfu:KM031_20460"/>
<geneLocation type="plasmid" evidence="2 3">
    <name>p3</name>
</geneLocation>
<dbReference type="AlphaFoldDB" id="A0A975PAS9"/>
<keyword evidence="3" id="KW-1185">Reference proteome</keyword>
<dbReference type="RefSeq" id="WP_215508031.1">
    <property type="nucleotide sequence ID" value="NZ_CP076364.1"/>
</dbReference>
<keyword evidence="2" id="KW-0614">Plasmid</keyword>
<evidence type="ECO:0000313" key="2">
    <source>
        <dbReference type="EMBL" id="QWK92804.1"/>
    </source>
</evidence>
<dbReference type="Pfam" id="PF03230">
    <property type="entry name" value="Antirestrict"/>
    <property type="match status" value="1"/>
</dbReference>
<comment type="similarity">
    <text evidence="1">Belongs to the antirestriction protein family.</text>
</comment>
<dbReference type="InterPro" id="IPR042297">
    <property type="entry name" value="Antirestriction_sf"/>
</dbReference>
<evidence type="ECO:0000313" key="3">
    <source>
        <dbReference type="Proteomes" id="UP000679352"/>
    </source>
</evidence>
<accession>A0A975PAS9</accession>
<proteinExistence type="inferred from homology"/>
<gene>
    <name evidence="2" type="ORF">KM031_20460</name>
</gene>
<dbReference type="InterPro" id="IPR004914">
    <property type="entry name" value="Antirestrict"/>
</dbReference>
<dbReference type="Proteomes" id="UP000679352">
    <property type="component" value="Plasmid p3"/>
</dbReference>
<evidence type="ECO:0000256" key="1">
    <source>
        <dbReference type="ARBA" id="ARBA00008618"/>
    </source>
</evidence>
<sequence length="142" mass="15840">MILTANAATPATLVPEARRMSFLPGLFGRKLILVGERTVYQFMSLLAPDDYTVGMWHFHELGGQPLFLSPAAEKRFRISCETNGYQGEVSAEAAGLIATLFALSHLSFQQESDQLADAYLRLCAVDFHPELSRVFHRELSHL</sequence>